<evidence type="ECO:0000256" key="3">
    <source>
        <dbReference type="PROSITE-ProRule" id="PRU01191"/>
    </source>
</evidence>
<keyword evidence="1" id="KW-0805">Transcription regulation</keyword>
<dbReference type="InterPro" id="IPR005202">
    <property type="entry name" value="TF_GRAS"/>
</dbReference>
<sequence length="604" mass="68308">MQSFKSSKMDNGLFPFSSPFDFNGIQGNYNLPDFEKDGTVIKGKHDPLLGFQEIGDDPDNDPVFPNHGLYQNVTKMSENQEQQRGRAATKSAFSDEFSFSSVFSGNMAFQEFSRPENMKPIKDCNMQSSCRLSSLELLTNYGNGFKKLRFSKYVGSDGGDGTDERGGGQKKLSAEEIMRVTGARYIQLSDMRYDDFSMIMHPFGHALSGLSDDETKDVELVHLLLTAAEKVGYEQFERANRLLSRCEWIASERANPVQRIVYYFAEALRERIDKGMGRIIAKEPEMIFKTGIENGLNTNLISVRMHEYVPFFQVTQFMGIQAIIENVASASKIHIIDLELRSGVQWTGLMQALSEREIRHVEILKITAVGFVGNEKIAETGKRLESVAASFKLPFSFIAVYVEDMEDIKEELFKIGNDESLVVFCPLVLRTMISRPTCLENLMRVMKNLNPTIVIVIEIEANHNSPSFVNRFIEALFFYSTFFDCLDTCLEHEGELRAGVESVLCNGIRNIVAMEGKERVVRSVKLEVWSAFFARFRMTELGFSESSLYQGSLVIKQFPSAASYCTLDKCGKSVIVGWKGTPVQSVSAWKFSRDRGRVFGNYRF</sequence>
<dbReference type="EMBL" id="CM017712">
    <property type="protein sequence ID" value="TYG41144.1"/>
    <property type="molecule type" value="Genomic_DNA"/>
</dbReference>
<evidence type="ECO:0000256" key="1">
    <source>
        <dbReference type="ARBA" id="ARBA00023015"/>
    </source>
</evidence>
<accession>A0A5D2A8D6</accession>
<evidence type="ECO:0000256" key="2">
    <source>
        <dbReference type="ARBA" id="ARBA00023163"/>
    </source>
</evidence>
<feature type="region of interest" description="SAW" evidence="3">
    <location>
        <begin position="513"/>
        <end position="590"/>
    </location>
</feature>
<dbReference type="PANTHER" id="PTHR31636">
    <property type="entry name" value="OSJNBA0084A10.13 PROTEIN-RELATED"/>
    <property type="match status" value="1"/>
</dbReference>
<reference evidence="4 5" key="1">
    <citation type="submission" date="2019-06" db="EMBL/GenBank/DDBJ databases">
        <title>WGS assembly of Gossypium darwinii.</title>
        <authorList>
            <person name="Chen Z.J."/>
            <person name="Sreedasyam A."/>
            <person name="Ando A."/>
            <person name="Song Q."/>
            <person name="De L."/>
            <person name="Hulse-Kemp A."/>
            <person name="Ding M."/>
            <person name="Ye W."/>
            <person name="Kirkbride R."/>
            <person name="Jenkins J."/>
            <person name="Plott C."/>
            <person name="Lovell J."/>
            <person name="Lin Y.-M."/>
            <person name="Vaughn R."/>
            <person name="Liu B."/>
            <person name="Li W."/>
            <person name="Simpson S."/>
            <person name="Scheffler B."/>
            <person name="Saski C."/>
            <person name="Grover C."/>
            <person name="Hu G."/>
            <person name="Conover J."/>
            <person name="Carlson J."/>
            <person name="Shu S."/>
            <person name="Boston L."/>
            <person name="Williams M."/>
            <person name="Peterson D."/>
            <person name="Mcgee K."/>
            <person name="Jones D."/>
            <person name="Wendel J."/>
            <person name="Stelly D."/>
            <person name="Grimwood J."/>
            <person name="Schmutz J."/>
        </authorList>
    </citation>
    <scope>NUCLEOTIDE SEQUENCE [LARGE SCALE GENOMIC DNA]</scope>
    <source>
        <strain evidence="4">1808015.09</strain>
    </source>
</reference>
<dbReference type="PROSITE" id="PS50985">
    <property type="entry name" value="GRAS"/>
    <property type="match status" value="1"/>
</dbReference>
<feature type="short sequence motif" description="VHIID" evidence="3">
    <location>
        <begin position="333"/>
        <end position="337"/>
    </location>
</feature>
<feature type="region of interest" description="Leucine repeat II (LRII)" evidence="3">
    <location>
        <begin position="379"/>
        <end position="411"/>
    </location>
</feature>
<keyword evidence="2" id="KW-0804">Transcription</keyword>
<dbReference type="AlphaFoldDB" id="A0A5D2A8D6"/>
<comment type="similarity">
    <text evidence="3">Belongs to the GRAS family.</text>
</comment>
<organism evidence="4 5">
    <name type="scientific">Gossypium darwinii</name>
    <name type="common">Darwin's cotton</name>
    <name type="synonym">Gossypium barbadense var. darwinii</name>
    <dbReference type="NCBI Taxonomy" id="34276"/>
    <lineage>
        <taxon>Eukaryota</taxon>
        <taxon>Viridiplantae</taxon>
        <taxon>Streptophyta</taxon>
        <taxon>Embryophyta</taxon>
        <taxon>Tracheophyta</taxon>
        <taxon>Spermatophyta</taxon>
        <taxon>Magnoliopsida</taxon>
        <taxon>eudicotyledons</taxon>
        <taxon>Gunneridae</taxon>
        <taxon>Pentapetalae</taxon>
        <taxon>rosids</taxon>
        <taxon>malvids</taxon>
        <taxon>Malvales</taxon>
        <taxon>Malvaceae</taxon>
        <taxon>Malvoideae</taxon>
        <taxon>Gossypium</taxon>
    </lineage>
</organism>
<evidence type="ECO:0000313" key="5">
    <source>
        <dbReference type="Proteomes" id="UP000323506"/>
    </source>
</evidence>
<proteinExistence type="inferred from homology"/>
<keyword evidence="5" id="KW-1185">Reference proteome</keyword>
<dbReference type="Pfam" id="PF03514">
    <property type="entry name" value="GRAS"/>
    <property type="match status" value="1"/>
</dbReference>
<dbReference type="Proteomes" id="UP000323506">
    <property type="component" value="Chromosome D12"/>
</dbReference>
<name>A0A5D2A8D6_GOSDA</name>
<comment type="caution">
    <text evidence="3">Lacks conserved residue(s) required for the propagation of feature annotation.</text>
</comment>
<gene>
    <name evidence="4" type="ORF">ES288_D12G151800v1</name>
</gene>
<evidence type="ECO:0000313" key="4">
    <source>
        <dbReference type="EMBL" id="TYG41144.1"/>
    </source>
</evidence>
<protein>
    <submittedName>
        <fullName evidence="4">Uncharacterized protein</fullName>
    </submittedName>
</protein>